<evidence type="ECO:0000313" key="2">
    <source>
        <dbReference type="Proteomes" id="UP001249851"/>
    </source>
</evidence>
<dbReference type="EMBL" id="JARQWQ010000010">
    <property type="protein sequence ID" value="KAK2569107.1"/>
    <property type="molecule type" value="Genomic_DNA"/>
</dbReference>
<dbReference type="Proteomes" id="UP001249851">
    <property type="component" value="Unassembled WGS sequence"/>
</dbReference>
<reference evidence="1" key="1">
    <citation type="journal article" date="2023" name="G3 (Bethesda)">
        <title>Whole genome assembly and annotation of the endangered Caribbean coral Acropora cervicornis.</title>
        <authorList>
            <person name="Selwyn J.D."/>
            <person name="Vollmer S.V."/>
        </authorList>
    </citation>
    <scope>NUCLEOTIDE SEQUENCE</scope>
    <source>
        <strain evidence="1">K2</strain>
    </source>
</reference>
<name>A0AAD9QX33_ACRCE</name>
<accession>A0AAD9QX33</accession>
<protein>
    <submittedName>
        <fullName evidence="1">Uncharacterized protein</fullName>
    </submittedName>
</protein>
<sequence length="86" mass="9473">MKRFRVARRLSKTVGRMMNGSYATQRSIKLSTAVVNCVSLFMGMVNINTQLISDFLVHTCGVEIAKPLLGSKKPRAASGNCQVDIR</sequence>
<gene>
    <name evidence="1" type="ORF">P5673_005993</name>
</gene>
<dbReference type="AlphaFoldDB" id="A0AAD9QX33"/>
<keyword evidence="2" id="KW-1185">Reference proteome</keyword>
<comment type="caution">
    <text evidence="1">The sequence shown here is derived from an EMBL/GenBank/DDBJ whole genome shotgun (WGS) entry which is preliminary data.</text>
</comment>
<proteinExistence type="predicted"/>
<reference evidence="1" key="2">
    <citation type="journal article" date="2023" name="Science">
        <title>Genomic signatures of disease resistance in endangered staghorn corals.</title>
        <authorList>
            <person name="Vollmer S.V."/>
            <person name="Selwyn J.D."/>
            <person name="Despard B.A."/>
            <person name="Roesel C.L."/>
        </authorList>
    </citation>
    <scope>NUCLEOTIDE SEQUENCE</scope>
    <source>
        <strain evidence="1">K2</strain>
    </source>
</reference>
<organism evidence="1 2">
    <name type="scientific">Acropora cervicornis</name>
    <name type="common">Staghorn coral</name>
    <dbReference type="NCBI Taxonomy" id="6130"/>
    <lineage>
        <taxon>Eukaryota</taxon>
        <taxon>Metazoa</taxon>
        <taxon>Cnidaria</taxon>
        <taxon>Anthozoa</taxon>
        <taxon>Hexacorallia</taxon>
        <taxon>Scleractinia</taxon>
        <taxon>Astrocoeniina</taxon>
        <taxon>Acroporidae</taxon>
        <taxon>Acropora</taxon>
    </lineage>
</organism>
<evidence type="ECO:0000313" key="1">
    <source>
        <dbReference type="EMBL" id="KAK2569107.1"/>
    </source>
</evidence>